<feature type="signal peptide" evidence="8">
    <location>
        <begin position="1"/>
        <end position="27"/>
    </location>
</feature>
<evidence type="ECO:0000313" key="13">
    <source>
        <dbReference type="Proteomes" id="UP000677616"/>
    </source>
</evidence>
<evidence type="ECO:0000256" key="3">
    <source>
        <dbReference type="ARBA" id="ARBA00022525"/>
    </source>
</evidence>
<evidence type="ECO:0000313" key="12">
    <source>
        <dbReference type="EMBL" id="QUE53717.1"/>
    </source>
</evidence>
<sequence length="515" mass="55586">MKVFHKLMGLLSAAILVFSALSIPALANELTTGYSVSTVFTVNNNPVVNNASYGEAKFYVNPTYTFDDATVLNNGDTLVYSVPSVFKLEQPMTQSLTAPTGETIAQMATDPSTGKVTVTVTDAAYFARLNETKKLSFLFTVVWNDSTPYNVAQTFTFVGAPEYTLTRIKVDEEPQGYSKWGTQDPSNPNYVNWRIRVNRDVNKLGQVVIKDVIPEGQELASPISGYYFENWDNGPRTSFTANDPSIVTITDANNFTINAGDLSNRGIYIVYRTLLTAPVDKVDKKAYNDIIVTSDGTPMAALVSRPFAPLTTTDGVGSGSRSDEAVFTVNKVLDGRTLNADEFTFELVDDATGNVVQTVKNAADGTVTFEKIKFSTVGEFTYTIREVASGLAGVTDDADTDIKATVTVVDNGGVKQATTTYDRTAFTNTYVAPTTTTTTTEESTTTTEATTTEESTTTTEPTTSEESTTTTEPLPASKKGKILPKTGEESGLITGFVGFVLLVVAGIFYRKSTKA</sequence>
<keyword evidence="7" id="KW-0472">Membrane</keyword>
<evidence type="ECO:0000256" key="1">
    <source>
        <dbReference type="ARBA" id="ARBA00004168"/>
    </source>
</evidence>
<keyword evidence="3" id="KW-0964">Secreted</keyword>
<proteinExistence type="predicted"/>
<feature type="transmembrane region" description="Helical" evidence="7">
    <location>
        <begin position="491"/>
        <end position="509"/>
    </location>
</feature>
<keyword evidence="4 8" id="KW-0732">Signal</keyword>
<dbReference type="Proteomes" id="UP000677616">
    <property type="component" value="Chromosome"/>
</dbReference>
<dbReference type="InterPro" id="IPR022464">
    <property type="entry name" value="Strep_pil_isopept_link"/>
</dbReference>
<dbReference type="Gene3D" id="2.60.40.740">
    <property type="match status" value="1"/>
</dbReference>
<dbReference type="NCBIfam" id="TIGR01167">
    <property type="entry name" value="LPXTG_anchor"/>
    <property type="match status" value="1"/>
</dbReference>
<feature type="domain" description="Streptococcal pilin isopeptide linkage" evidence="10">
    <location>
        <begin position="328"/>
        <end position="430"/>
    </location>
</feature>
<reference evidence="12 13" key="1">
    <citation type="submission" date="2021-04" db="EMBL/GenBank/DDBJ databases">
        <title>Complete genome sequence of a novel Streptococcus species.</title>
        <authorList>
            <person name="Teng J.L.L."/>
        </authorList>
    </citation>
    <scope>NUCLEOTIDE SEQUENCE [LARGE SCALE GENOMIC DNA]</scope>
    <source>
        <strain evidence="12 13">HKU75</strain>
    </source>
</reference>
<feature type="region of interest" description="Disordered" evidence="6">
    <location>
        <begin position="435"/>
        <end position="483"/>
    </location>
</feature>
<keyword evidence="5" id="KW-0572">Peptidoglycan-anchor</keyword>
<dbReference type="InterPro" id="IPR008966">
    <property type="entry name" value="Adhesion_dom_sf"/>
</dbReference>
<dbReference type="RefSeq" id="WP_212569882.1">
    <property type="nucleotide sequence ID" value="NZ_CP073084.1"/>
</dbReference>
<gene>
    <name evidence="12" type="ORF">INT76_07735</name>
</gene>
<accession>A0ABX7YJS9</accession>
<protein>
    <submittedName>
        <fullName evidence="12">LPXTG cell wall anchor domain-containing protein</fullName>
    </submittedName>
</protein>
<dbReference type="NCBIfam" id="TIGR03786">
    <property type="entry name" value="strep_pil_rpt"/>
    <property type="match status" value="1"/>
</dbReference>
<feature type="domain" description="Collagen binding" evidence="9">
    <location>
        <begin position="178"/>
        <end position="277"/>
    </location>
</feature>
<organism evidence="12 13">
    <name type="scientific">Streptococcus oriscaviae</name>
    <dbReference type="NCBI Taxonomy" id="2781599"/>
    <lineage>
        <taxon>Bacteria</taxon>
        <taxon>Bacillati</taxon>
        <taxon>Bacillota</taxon>
        <taxon>Bacilli</taxon>
        <taxon>Lactobacillales</taxon>
        <taxon>Streptococcaceae</taxon>
        <taxon>Streptococcus</taxon>
    </lineage>
</organism>
<evidence type="ECO:0000259" key="11">
    <source>
        <dbReference type="Pfam" id="PF17961"/>
    </source>
</evidence>
<dbReference type="InterPro" id="IPR011252">
    <property type="entry name" value="Fibrogen-bd_dom1"/>
</dbReference>
<dbReference type="InterPro" id="IPR008456">
    <property type="entry name" value="Collagen-bd_dom"/>
</dbReference>
<dbReference type="Pfam" id="PF12892">
    <property type="entry name" value="FctA"/>
    <property type="match status" value="1"/>
</dbReference>
<keyword evidence="13" id="KW-1185">Reference proteome</keyword>
<dbReference type="InterPro" id="IPR041171">
    <property type="entry name" value="SDR_Ig"/>
</dbReference>
<evidence type="ECO:0000256" key="6">
    <source>
        <dbReference type="SAM" id="MobiDB-lite"/>
    </source>
</evidence>
<keyword evidence="7" id="KW-1133">Transmembrane helix</keyword>
<feature type="compositionally biased region" description="Low complexity" evidence="6">
    <location>
        <begin position="435"/>
        <end position="472"/>
    </location>
</feature>
<name>A0ABX7YJS9_9STRE</name>
<feature type="domain" description="SDR-like Ig" evidence="11">
    <location>
        <begin position="58"/>
        <end position="124"/>
    </location>
</feature>
<keyword evidence="7" id="KW-0812">Transmembrane</keyword>
<evidence type="ECO:0000256" key="8">
    <source>
        <dbReference type="SAM" id="SignalP"/>
    </source>
</evidence>
<evidence type="ECO:0000259" key="10">
    <source>
        <dbReference type="Pfam" id="PF12892"/>
    </source>
</evidence>
<dbReference type="SUPFAM" id="SSF49401">
    <property type="entry name" value="Bacterial adhesins"/>
    <property type="match status" value="2"/>
</dbReference>
<evidence type="ECO:0000256" key="4">
    <source>
        <dbReference type="ARBA" id="ARBA00022729"/>
    </source>
</evidence>
<evidence type="ECO:0000256" key="7">
    <source>
        <dbReference type="SAM" id="Phobius"/>
    </source>
</evidence>
<dbReference type="InterPro" id="IPR038174">
    <property type="entry name" value="Strep_pil_link_sf"/>
</dbReference>
<dbReference type="Gene3D" id="2.60.40.3050">
    <property type="match status" value="1"/>
</dbReference>
<evidence type="ECO:0000256" key="2">
    <source>
        <dbReference type="ARBA" id="ARBA00022512"/>
    </source>
</evidence>
<evidence type="ECO:0000256" key="5">
    <source>
        <dbReference type="ARBA" id="ARBA00023088"/>
    </source>
</evidence>
<comment type="subcellular location">
    <subcellularLocation>
        <location evidence="1">Secreted</location>
        <location evidence="1">Cell wall</location>
        <topology evidence="1">Peptidoglycan-anchor</topology>
    </subcellularLocation>
</comment>
<feature type="chain" id="PRO_5045384037" evidence="8">
    <location>
        <begin position="28"/>
        <end position="515"/>
    </location>
</feature>
<dbReference type="Pfam" id="PF17961">
    <property type="entry name" value="Big_8"/>
    <property type="match status" value="1"/>
</dbReference>
<dbReference type="EMBL" id="CP073084">
    <property type="protein sequence ID" value="QUE53717.1"/>
    <property type="molecule type" value="Genomic_DNA"/>
</dbReference>
<dbReference type="Gene3D" id="2.60.40.1280">
    <property type="match status" value="1"/>
</dbReference>
<keyword evidence="2" id="KW-0134">Cell wall</keyword>
<dbReference type="Pfam" id="PF05737">
    <property type="entry name" value="Collagen_bind"/>
    <property type="match status" value="1"/>
</dbReference>
<evidence type="ECO:0000259" key="9">
    <source>
        <dbReference type="Pfam" id="PF05737"/>
    </source>
</evidence>